<evidence type="ECO:0000256" key="7">
    <source>
        <dbReference type="SAM" id="MobiDB-lite"/>
    </source>
</evidence>
<sequence length="496" mass="55614">MTKHFKGKIQSTKLKLTSVASDRVWEVQLDGRRFAGGWKNFSVFHSVRGDDVLSFRHDGGMAFHVTPFGRSFSQIQLISSSTSDDEHNVFDAHDDDKDDDVDLGDDDNPVSEEDLCLKKTSSKKRARTETESSEETYLIAHVTPSSLKRDNMCLVSKFARSNGLGGRECYIDLKDEHGKSWTLLLRHNKSTGQAFMRGGWKLFCRSNGIKAGSSCRFKLVQSGTKPVLQLCPNTSSSKANEKENVSESEVDEIESEHCSETVPMHQNKILTLDLKPYTLRTCQFRVPASLTRENGILEAGEVTIVNKDGEEWKSYLVNVKGRDQFYIRGCKAFFVANGIKNVGDPFTLEVIRGGLSPILKICSKVKQASFDGHKTLERKPQMTVQAQHAEDETENRVQKKARVCTEEGPSRCTRGLNKPSSTDPENLQGKQPLQPCSISDHVKKVKQSIVETLTDVRRFRSELENKEQNLEASLQEIDALGEKMTGISKIFNISEV</sequence>
<dbReference type="SUPFAM" id="SSF101936">
    <property type="entry name" value="DNA-binding pseudobarrel domain"/>
    <property type="match status" value="3"/>
</dbReference>
<dbReference type="KEGG" id="crb:17878508"/>
<keyword evidence="10" id="KW-1185">Reference proteome</keyword>
<feature type="region of interest" description="Disordered" evidence="7">
    <location>
        <begin position="83"/>
        <end position="112"/>
    </location>
</feature>
<keyword evidence="5" id="KW-0539">Nucleus</keyword>
<evidence type="ECO:0000313" key="9">
    <source>
        <dbReference type="EMBL" id="EOA16495.1"/>
    </source>
</evidence>
<keyword evidence="6" id="KW-0175">Coiled coil</keyword>
<evidence type="ECO:0000256" key="5">
    <source>
        <dbReference type="ARBA" id="ARBA00023242"/>
    </source>
</evidence>
<gene>
    <name evidence="9" type="ORF">CARUB_v10004653mg</name>
</gene>
<feature type="domain" description="TF-B3" evidence="8">
    <location>
        <begin position="1"/>
        <end position="71"/>
    </location>
</feature>
<dbReference type="Pfam" id="PF02362">
    <property type="entry name" value="B3"/>
    <property type="match status" value="2"/>
</dbReference>
<feature type="compositionally biased region" description="Polar residues" evidence="7">
    <location>
        <begin position="418"/>
        <end position="433"/>
    </location>
</feature>
<dbReference type="AlphaFoldDB" id="R0GW33"/>
<evidence type="ECO:0000313" key="10">
    <source>
        <dbReference type="Proteomes" id="UP000029121"/>
    </source>
</evidence>
<feature type="region of interest" description="Disordered" evidence="7">
    <location>
        <begin position="408"/>
        <end position="433"/>
    </location>
</feature>
<dbReference type="GO" id="GO:0005634">
    <property type="term" value="C:nucleus"/>
    <property type="evidence" value="ECO:0007669"/>
    <property type="project" value="UniProtKB-SubCell"/>
</dbReference>
<feature type="coiled-coil region" evidence="6">
    <location>
        <begin position="449"/>
        <end position="483"/>
    </location>
</feature>
<dbReference type="PROSITE" id="PS50863">
    <property type="entry name" value="B3"/>
    <property type="match status" value="2"/>
</dbReference>
<dbReference type="InterPro" id="IPR015300">
    <property type="entry name" value="DNA-bd_pseudobarrel_sf"/>
</dbReference>
<evidence type="ECO:0000256" key="1">
    <source>
        <dbReference type="ARBA" id="ARBA00004123"/>
    </source>
</evidence>
<evidence type="ECO:0000256" key="6">
    <source>
        <dbReference type="SAM" id="Coils"/>
    </source>
</evidence>
<dbReference type="EMBL" id="KB870811">
    <property type="protein sequence ID" value="EOA16495.1"/>
    <property type="molecule type" value="Genomic_DNA"/>
</dbReference>
<dbReference type="PANTHER" id="PTHR31674">
    <property type="entry name" value="B3 DOMAIN-CONTAINING PROTEIN REM-LIKE 3-RELATED"/>
    <property type="match status" value="1"/>
</dbReference>
<dbReference type="eggNOG" id="ENOG502T1P1">
    <property type="taxonomic scope" value="Eukaryota"/>
</dbReference>
<evidence type="ECO:0000259" key="8">
    <source>
        <dbReference type="PROSITE" id="PS50863"/>
    </source>
</evidence>
<keyword evidence="4" id="KW-0804">Transcription</keyword>
<dbReference type="PANTHER" id="PTHR31674:SF18">
    <property type="entry name" value="B3 DOMAIN-CONTAINING PROTEIN REM4-RELATED"/>
    <property type="match status" value="1"/>
</dbReference>
<dbReference type="OrthoDB" id="1063044at2759"/>
<evidence type="ECO:0000256" key="3">
    <source>
        <dbReference type="ARBA" id="ARBA00023125"/>
    </source>
</evidence>
<dbReference type="Proteomes" id="UP000029121">
    <property type="component" value="Unassembled WGS sequence"/>
</dbReference>
<protein>
    <recommendedName>
        <fullName evidence="8">TF-B3 domain-containing protein</fullName>
    </recommendedName>
</protein>
<comment type="subcellular location">
    <subcellularLocation>
        <location evidence="1">Nucleus</location>
    </subcellularLocation>
</comment>
<dbReference type="InterPro" id="IPR003340">
    <property type="entry name" value="B3_DNA-bd"/>
</dbReference>
<dbReference type="InterPro" id="IPR039218">
    <property type="entry name" value="REM_fam"/>
</dbReference>
<dbReference type="Gene3D" id="2.40.330.10">
    <property type="entry name" value="DNA-binding pseudobarrel domain"/>
    <property type="match status" value="2"/>
</dbReference>
<proteinExistence type="predicted"/>
<dbReference type="GO" id="GO:0003677">
    <property type="term" value="F:DNA binding"/>
    <property type="evidence" value="ECO:0007669"/>
    <property type="project" value="UniProtKB-KW"/>
</dbReference>
<reference evidence="10" key="1">
    <citation type="journal article" date="2013" name="Nat. Genet.">
        <title>The Capsella rubella genome and the genomic consequences of rapid mating system evolution.</title>
        <authorList>
            <person name="Slotte T."/>
            <person name="Hazzouri K.M."/>
            <person name="Agren J.A."/>
            <person name="Koenig D."/>
            <person name="Maumus F."/>
            <person name="Guo Y.L."/>
            <person name="Steige K."/>
            <person name="Platts A.E."/>
            <person name="Escobar J.S."/>
            <person name="Newman L.K."/>
            <person name="Wang W."/>
            <person name="Mandakova T."/>
            <person name="Vello E."/>
            <person name="Smith L.M."/>
            <person name="Henz S.R."/>
            <person name="Steffen J."/>
            <person name="Takuno S."/>
            <person name="Brandvain Y."/>
            <person name="Coop G."/>
            <person name="Andolfatto P."/>
            <person name="Hu T.T."/>
            <person name="Blanchette M."/>
            <person name="Clark R.M."/>
            <person name="Quesneville H."/>
            <person name="Nordborg M."/>
            <person name="Gaut B.S."/>
            <person name="Lysak M.A."/>
            <person name="Jenkins J."/>
            <person name="Grimwood J."/>
            <person name="Chapman J."/>
            <person name="Prochnik S."/>
            <person name="Shu S."/>
            <person name="Rokhsar D."/>
            <person name="Schmutz J."/>
            <person name="Weigel D."/>
            <person name="Wright S.I."/>
        </authorList>
    </citation>
    <scope>NUCLEOTIDE SEQUENCE [LARGE SCALE GENOMIC DNA]</scope>
    <source>
        <strain evidence="10">cv. Monte Gargano</strain>
    </source>
</reference>
<keyword evidence="2" id="KW-0805">Transcription regulation</keyword>
<accession>R0GW33</accession>
<keyword evidence="3" id="KW-0238">DNA-binding</keyword>
<organism evidence="9 10">
    <name type="scientific">Capsella rubella</name>
    <dbReference type="NCBI Taxonomy" id="81985"/>
    <lineage>
        <taxon>Eukaryota</taxon>
        <taxon>Viridiplantae</taxon>
        <taxon>Streptophyta</taxon>
        <taxon>Embryophyta</taxon>
        <taxon>Tracheophyta</taxon>
        <taxon>Spermatophyta</taxon>
        <taxon>Magnoliopsida</taxon>
        <taxon>eudicotyledons</taxon>
        <taxon>Gunneridae</taxon>
        <taxon>Pentapetalae</taxon>
        <taxon>rosids</taxon>
        <taxon>malvids</taxon>
        <taxon>Brassicales</taxon>
        <taxon>Brassicaceae</taxon>
        <taxon>Camelineae</taxon>
        <taxon>Capsella</taxon>
    </lineage>
</organism>
<dbReference type="SMART" id="SM01019">
    <property type="entry name" value="B3"/>
    <property type="match status" value="3"/>
</dbReference>
<dbReference type="STRING" id="81985.R0GW33"/>
<feature type="compositionally biased region" description="Acidic residues" evidence="7">
    <location>
        <begin position="96"/>
        <end position="112"/>
    </location>
</feature>
<evidence type="ECO:0000256" key="4">
    <source>
        <dbReference type="ARBA" id="ARBA00023163"/>
    </source>
</evidence>
<feature type="domain" description="TF-B3" evidence="8">
    <location>
        <begin position="137"/>
        <end position="233"/>
    </location>
</feature>
<name>R0GW33_9BRAS</name>
<feature type="compositionally biased region" description="Basic and acidic residues" evidence="7">
    <location>
        <begin position="84"/>
        <end position="95"/>
    </location>
</feature>
<evidence type="ECO:0000256" key="2">
    <source>
        <dbReference type="ARBA" id="ARBA00023015"/>
    </source>
</evidence>
<dbReference type="CDD" id="cd10017">
    <property type="entry name" value="B3_DNA"/>
    <property type="match status" value="2"/>
</dbReference>